<feature type="transmembrane region" description="Helical" evidence="10">
    <location>
        <begin position="359"/>
        <end position="380"/>
    </location>
</feature>
<dbReference type="AlphaFoldDB" id="A0A1F6PEM0"/>
<evidence type="ECO:0000256" key="2">
    <source>
        <dbReference type="ARBA" id="ARBA00008417"/>
    </source>
</evidence>
<dbReference type="GO" id="GO:0042910">
    <property type="term" value="F:xenobiotic transmembrane transporter activity"/>
    <property type="evidence" value="ECO:0007669"/>
    <property type="project" value="InterPro"/>
</dbReference>
<organism evidence="11 12">
    <name type="scientific">Candidatus Magasanikbacteria bacterium RIFOXYD2_FULL_41_14</name>
    <dbReference type="NCBI Taxonomy" id="1798709"/>
    <lineage>
        <taxon>Bacteria</taxon>
        <taxon>Candidatus Magasanikiibacteriota</taxon>
    </lineage>
</organism>
<dbReference type="CDD" id="cd13143">
    <property type="entry name" value="MATE_MepA_like"/>
    <property type="match status" value="1"/>
</dbReference>
<dbReference type="InterPro" id="IPR002528">
    <property type="entry name" value="MATE_fam"/>
</dbReference>
<feature type="transmembrane region" description="Helical" evidence="10">
    <location>
        <begin position="21"/>
        <end position="37"/>
    </location>
</feature>
<dbReference type="GO" id="GO:0046677">
    <property type="term" value="P:response to antibiotic"/>
    <property type="evidence" value="ECO:0007669"/>
    <property type="project" value="UniProtKB-KW"/>
</dbReference>
<keyword evidence="5" id="KW-1003">Cell membrane</keyword>
<feature type="transmembrane region" description="Helical" evidence="10">
    <location>
        <begin position="169"/>
        <end position="190"/>
    </location>
</feature>
<evidence type="ECO:0000256" key="4">
    <source>
        <dbReference type="ARBA" id="ARBA00022448"/>
    </source>
</evidence>
<feature type="transmembrane region" description="Helical" evidence="10">
    <location>
        <begin position="326"/>
        <end position="347"/>
    </location>
</feature>
<comment type="subcellular location">
    <subcellularLocation>
        <location evidence="1">Cell membrane</location>
        <topology evidence="1">Multi-pass membrane protein</topology>
    </subcellularLocation>
</comment>
<evidence type="ECO:0000256" key="7">
    <source>
        <dbReference type="ARBA" id="ARBA00022989"/>
    </source>
</evidence>
<dbReference type="NCBIfam" id="TIGR00797">
    <property type="entry name" value="matE"/>
    <property type="match status" value="1"/>
</dbReference>
<keyword evidence="6 10" id="KW-0812">Transmembrane</keyword>
<feature type="transmembrane region" description="Helical" evidence="10">
    <location>
        <begin position="49"/>
        <end position="73"/>
    </location>
</feature>
<dbReference type="GO" id="GO:0015297">
    <property type="term" value="F:antiporter activity"/>
    <property type="evidence" value="ECO:0007669"/>
    <property type="project" value="InterPro"/>
</dbReference>
<dbReference type="PANTHER" id="PTHR43823">
    <property type="entry name" value="SPORULATION PROTEIN YKVU"/>
    <property type="match status" value="1"/>
</dbReference>
<dbReference type="STRING" id="1798709.A2538_00390"/>
<evidence type="ECO:0000256" key="1">
    <source>
        <dbReference type="ARBA" id="ARBA00004651"/>
    </source>
</evidence>
<feature type="transmembrane region" description="Helical" evidence="10">
    <location>
        <begin position="94"/>
        <end position="117"/>
    </location>
</feature>
<sequence>MRPQEKEFLEKPIGKLLWKQSIPAMTGMFVITLYNLADTIFVGRGVGTLALAGVAVSLPLIMIIGALAQSFGLGFASIISRALGANDYKKAHQALGNFFSVSFVASVPLIIFGIIFLRPILKILGATPDIISFAFEYARVVMFGAVFFVVASGGNAIVRAFGDAKRAMIGMIIGAVINLILDPVSIFVFHMGVAGIAWATFIAWFCSSIYVAWCIFGGGRHLEIKKEDFKFKPALLKEGAYIGASSFARQASGSVMMVILNISLAYYATEISIAAFGIILRLTMLVFMPIFGMLQGMQPIAGMNYGAGQIDRVKDVVRRTVKISTIFSGGAFLIMMLFPAQLIGIFSGDKELLAVGKDLLRVFVLAYPLLGFQLAAGGYFQAVGHAGEALFLSTLRQLILLIPLMLILPLFFGLHGLYASFPITDVFATVVTYFVFKRSFARLHKPKPAEVPESIEMV</sequence>
<evidence type="ECO:0000256" key="8">
    <source>
        <dbReference type="ARBA" id="ARBA00023136"/>
    </source>
</evidence>
<dbReference type="Proteomes" id="UP000178254">
    <property type="component" value="Unassembled WGS sequence"/>
</dbReference>
<dbReference type="PANTHER" id="PTHR43823:SF3">
    <property type="entry name" value="MULTIDRUG EXPORT PROTEIN MEPA"/>
    <property type="match status" value="1"/>
</dbReference>
<evidence type="ECO:0000313" key="12">
    <source>
        <dbReference type="Proteomes" id="UP000178254"/>
    </source>
</evidence>
<dbReference type="GO" id="GO:0005886">
    <property type="term" value="C:plasma membrane"/>
    <property type="evidence" value="ECO:0007669"/>
    <property type="project" value="UniProtKB-SubCell"/>
</dbReference>
<protein>
    <recommendedName>
        <fullName evidence="3">Multidrug export protein MepA</fullName>
    </recommendedName>
</protein>
<feature type="transmembrane region" description="Helical" evidence="10">
    <location>
        <begin position="417"/>
        <end position="436"/>
    </location>
</feature>
<accession>A0A1F6PEM0</accession>
<evidence type="ECO:0000256" key="10">
    <source>
        <dbReference type="SAM" id="Phobius"/>
    </source>
</evidence>
<evidence type="ECO:0000256" key="9">
    <source>
        <dbReference type="ARBA" id="ARBA00023251"/>
    </source>
</evidence>
<keyword evidence="8 10" id="KW-0472">Membrane</keyword>
<evidence type="ECO:0000256" key="3">
    <source>
        <dbReference type="ARBA" id="ARBA00022106"/>
    </source>
</evidence>
<reference evidence="11 12" key="1">
    <citation type="journal article" date="2016" name="Nat. Commun.">
        <title>Thousands of microbial genomes shed light on interconnected biogeochemical processes in an aquifer system.</title>
        <authorList>
            <person name="Anantharaman K."/>
            <person name="Brown C.T."/>
            <person name="Hug L.A."/>
            <person name="Sharon I."/>
            <person name="Castelle C.J."/>
            <person name="Probst A.J."/>
            <person name="Thomas B.C."/>
            <person name="Singh A."/>
            <person name="Wilkins M.J."/>
            <person name="Karaoz U."/>
            <person name="Brodie E.L."/>
            <person name="Williams K.H."/>
            <person name="Hubbard S.S."/>
            <person name="Banfield J.F."/>
        </authorList>
    </citation>
    <scope>NUCLEOTIDE SEQUENCE [LARGE SCALE GENOMIC DNA]</scope>
</reference>
<name>A0A1F6PEM0_9BACT</name>
<keyword evidence="7 10" id="KW-1133">Transmembrane helix</keyword>
<feature type="transmembrane region" description="Helical" evidence="10">
    <location>
        <begin position="137"/>
        <end position="157"/>
    </location>
</feature>
<dbReference type="EMBL" id="MFRE01000007">
    <property type="protein sequence ID" value="OGH94601.1"/>
    <property type="molecule type" value="Genomic_DNA"/>
</dbReference>
<proteinExistence type="inferred from homology"/>
<feature type="transmembrane region" description="Helical" evidence="10">
    <location>
        <begin position="389"/>
        <end position="411"/>
    </location>
</feature>
<gene>
    <name evidence="11" type="ORF">A2538_00390</name>
</gene>
<keyword evidence="4" id="KW-0813">Transport</keyword>
<evidence type="ECO:0000313" key="11">
    <source>
        <dbReference type="EMBL" id="OGH94601.1"/>
    </source>
</evidence>
<comment type="similarity">
    <text evidence="2">Belongs to the multi antimicrobial extrusion (MATE) (TC 2.A.66.1) family. MepA subfamily.</text>
</comment>
<keyword evidence="9" id="KW-0046">Antibiotic resistance</keyword>
<dbReference type="InterPro" id="IPR045070">
    <property type="entry name" value="MATE_MepA-like"/>
</dbReference>
<comment type="caution">
    <text evidence="11">The sequence shown here is derived from an EMBL/GenBank/DDBJ whole genome shotgun (WGS) entry which is preliminary data.</text>
</comment>
<feature type="transmembrane region" description="Helical" evidence="10">
    <location>
        <begin position="196"/>
        <end position="219"/>
    </location>
</feature>
<dbReference type="InterPro" id="IPR051327">
    <property type="entry name" value="MATE_MepA_subfamily"/>
</dbReference>
<evidence type="ECO:0000256" key="6">
    <source>
        <dbReference type="ARBA" id="ARBA00022692"/>
    </source>
</evidence>
<evidence type="ECO:0000256" key="5">
    <source>
        <dbReference type="ARBA" id="ARBA00022475"/>
    </source>
</evidence>
<dbReference type="InterPro" id="IPR048279">
    <property type="entry name" value="MdtK-like"/>
</dbReference>
<dbReference type="Pfam" id="PF01554">
    <property type="entry name" value="MatE"/>
    <property type="match status" value="2"/>
</dbReference>
<dbReference type="PIRSF" id="PIRSF006603">
    <property type="entry name" value="DinF"/>
    <property type="match status" value="1"/>
</dbReference>